<dbReference type="AlphaFoldDB" id="A0AAN9BJG8"/>
<evidence type="ECO:0000259" key="7">
    <source>
        <dbReference type="PROSITE" id="PS50950"/>
    </source>
</evidence>
<dbReference type="EMBL" id="JBAMIC010000007">
    <property type="protein sequence ID" value="KAK7106695.1"/>
    <property type="molecule type" value="Genomic_DNA"/>
</dbReference>
<dbReference type="SMART" id="SM00980">
    <property type="entry name" value="THAP"/>
    <property type="match status" value="1"/>
</dbReference>
<dbReference type="Proteomes" id="UP001374579">
    <property type="component" value="Unassembled WGS sequence"/>
</dbReference>
<dbReference type="GO" id="GO:0003677">
    <property type="term" value="F:DNA binding"/>
    <property type="evidence" value="ECO:0007669"/>
    <property type="project" value="UniProtKB-UniRule"/>
</dbReference>
<evidence type="ECO:0000313" key="8">
    <source>
        <dbReference type="EMBL" id="KAK7106695.1"/>
    </source>
</evidence>
<reference evidence="8 9" key="1">
    <citation type="submission" date="2024-02" db="EMBL/GenBank/DDBJ databases">
        <title>Chromosome-scale genome assembly of the rough periwinkle Littorina saxatilis.</title>
        <authorList>
            <person name="De Jode A."/>
            <person name="Faria R."/>
            <person name="Formenti G."/>
            <person name="Sims Y."/>
            <person name="Smith T.P."/>
            <person name="Tracey A."/>
            <person name="Wood J.M.D."/>
            <person name="Zagrodzka Z.B."/>
            <person name="Johannesson K."/>
            <person name="Butlin R.K."/>
            <person name="Leder E.H."/>
        </authorList>
    </citation>
    <scope>NUCLEOTIDE SEQUENCE [LARGE SCALE GENOMIC DNA]</scope>
    <source>
        <strain evidence="8">Snail1</strain>
        <tissue evidence="8">Muscle</tissue>
    </source>
</reference>
<evidence type="ECO:0000256" key="1">
    <source>
        <dbReference type="ARBA" id="ARBA00022723"/>
    </source>
</evidence>
<evidence type="ECO:0000256" key="3">
    <source>
        <dbReference type="ARBA" id="ARBA00022833"/>
    </source>
</evidence>
<accession>A0AAN9BJG8</accession>
<dbReference type="PROSITE" id="PS50950">
    <property type="entry name" value="ZF_THAP"/>
    <property type="match status" value="1"/>
</dbReference>
<keyword evidence="2 5" id="KW-0863">Zinc-finger</keyword>
<organism evidence="8 9">
    <name type="scientific">Littorina saxatilis</name>
    <dbReference type="NCBI Taxonomy" id="31220"/>
    <lineage>
        <taxon>Eukaryota</taxon>
        <taxon>Metazoa</taxon>
        <taxon>Spiralia</taxon>
        <taxon>Lophotrochozoa</taxon>
        <taxon>Mollusca</taxon>
        <taxon>Gastropoda</taxon>
        <taxon>Caenogastropoda</taxon>
        <taxon>Littorinimorpha</taxon>
        <taxon>Littorinoidea</taxon>
        <taxon>Littorinidae</taxon>
        <taxon>Littorina</taxon>
    </lineage>
</organism>
<gene>
    <name evidence="8" type="ORF">V1264_017922</name>
</gene>
<dbReference type="Pfam" id="PF05485">
    <property type="entry name" value="THAP"/>
    <property type="match status" value="1"/>
</dbReference>
<feature type="region of interest" description="Disordered" evidence="6">
    <location>
        <begin position="70"/>
        <end position="109"/>
    </location>
</feature>
<evidence type="ECO:0000256" key="6">
    <source>
        <dbReference type="SAM" id="MobiDB-lite"/>
    </source>
</evidence>
<evidence type="ECO:0000313" key="9">
    <source>
        <dbReference type="Proteomes" id="UP001374579"/>
    </source>
</evidence>
<feature type="domain" description="THAP-type" evidence="7">
    <location>
        <begin position="1"/>
        <end position="85"/>
    </location>
</feature>
<name>A0AAN9BJG8_9CAEN</name>
<keyword evidence="1" id="KW-0479">Metal-binding</keyword>
<keyword evidence="4 5" id="KW-0238">DNA-binding</keyword>
<dbReference type="InterPro" id="IPR006612">
    <property type="entry name" value="THAP_Znf"/>
</dbReference>
<sequence length="310" mass="34989">MGRKCSVYGCKTNYKSEEGCGSERKVSVYRLPSDSAERALWISAITNDNFTAKQHTVVCELHWPPGFETISKNGKQRPKHPPSVWPNVPSSQIPTPAPSPRPTKRTSSSLRNTEADQLACFLNSDSVTFCDLQSILLASKSPKRDLLVPVFAFMDDSVVHVQSKKMVNGVPLFVVRISQDLTFVNFHLGVRCTATTLSANKITTLQTWSAFEENIRFLNSLELDNKKKVIQEQLQAMGTQQIGKPVYTPDMIIRAFTYFATSRCLYERLRHDFQFPSVRTLTRITSKVAKLDESAFSSAVFKSLEERQRL</sequence>
<proteinExistence type="predicted"/>
<protein>
    <recommendedName>
        <fullName evidence="7">THAP-type domain-containing protein</fullName>
    </recommendedName>
</protein>
<comment type="caution">
    <text evidence="8">The sequence shown here is derived from an EMBL/GenBank/DDBJ whole genome shotgun (WGS) entry which is preliminary data.</text>
</comment>
<evidence type="ECO:0000256" key="5">
    <source>
        <dbReference type="PROSITE-ProRule" id="PRU00309"/>
    </source>
</evidence>
<evidence type="ECO:0000256" key="4">
    <source>
        <dbReference type="ARBA" id="ARBA00023125"/>
    </source>
</evidence>
<keyword evidence="3" id="KW-0862">Zinc</keyword>
<keyword evidence="9" id="KW-1185">Reference proteome</keyword>
<dbReference type="GO" id="GO:0008270">
    <property type="term" value="F:zinc ion binding"/>
    <property type="evidence" value="ECO:0007669"/>
    <property type="project" value="UniProtKB-KW"/>
</dbReference>
<dbReference type="SUPFAM" id="SSF57716">
    <property type="entry name" value="Glucocorticoid receptor-like (DNA-binding domain)"/>
    <property type="match status" value="1"/>
</dbReference>
<evidence type="ECO:0000256" key="2">
    <source>
        <dbReference type="ARBA" id="ARBA00022771"/>
    </source>
</evidence>